<accession>A0A835XUX0</accession>
<name>A0A835XUX0_9CHLO</name>
<proteinExistence type="predicted"/>
<organism evidence="1 2">
    <name type="scientific">Edaphochlamys debaryana</name>
    <dbReference type="NCBI Taxonomy" id="47281"/>
    <lineage>
        <taxon>Eukaryota</taxon>
        <taxon>Viridiplantae</taxon>
        <taxon>Chlorophyta</taxon>
        <taxon>core chlorophytes</taxon>
        <taxon>Chlorophyceae</taxon>
        <taxon>CS clade</taxon>
        <taxon>Chlamydomonadales</taxon>
        <taxon>Chlamydomonadales incertae sedis</taxon>
        <taxon>Edaphochlamys</taxon>
    </lineage>
</organism>
<protein>
    <submittedName>
        <fullName evidence="1">Uncharacterized protein</fullName>
    </submittedName>
</protein>
<dbReference type="EMBL" id="JAEHOE010000065">
    <property type="protein sequence ID" value="KAG2490132.1"/>
    <property type="molecule type" value="Genomic_DNA"/>
</dbReference>
<dbReference type="InterPro" id="IPR013785">
    <property type="entry name" value="Aldolase_TIM"/>
</dbReference>
<sequence length="456" mass="51468">MKATMLASRVAQPAHKEWEAELEDDPIIYEEAVLDDLRDAKLERLRTLQPFVLDNSLRETSVAAIRNHTLKDKWSIIRMIKESGLNQFIIASFNAMKQVDDQFALDMKDKGVICSNCYAFCEGWEQWDANRVPKKEATLGLQKMKAYGIQNALIECNFACRQTDWSKFGEDGLFALITERCRYVRRELSLPHRLRPAASFINIRDFTTAMVEVPDRLPCHIRDFTTAMVEVPDRVLRTVGRIGRMDPEYRPAGLMFEDPSGGKFPFELAPWVASVRKAMDDAGWMEGHFLVHIHRNYGLAQALVLECLASGADGVWAAICDEGAATGHAGSLATLVNLARLGNPHVRKQFNLVRMRNSAVRMTKLVTGAEPHPRTEVYGRRAELDREWWNEDGWGGIPFPVNPPTAKVRYGEGKTIDEEEPLEECCFPEDKLQQVKSLCDAEVPGTPGSRRVDACS</sequence>
<comment type="caution">
    <text evidence="1">The sequence shown here is derived from an EMBL/GenBank/DDBJ whole genome shotgun (WGS) entry which is preliminary data.</text>
</comment>
<gene>
    <name evidence="1" type="ORF">HYH03_011437</name>
</gene>
<dbReference type="SUPFAM" id="SSF51569">
    <property type="entry name" value="Aldolase"/>
    <property type="match status" value="1"/>
</dbReference>
<reference evidence="1" key="1">
    <citation type="journal article" date="2020" name="bioRxiv">
        <title>Comparative genomics of Chlamydomonas.</title>
        <authorList>
            <person name="Craig R.J."/>
            <person name="Hasan A.R."/>
            <person name="Ness R.W."/>
            <person name="Keightley P.D."/>
        </authorList>
    </citation>
    <scope>NUCLEOTIDE SEQUENCE</scope>
    <source>
        <strain evidence="1">CCAP 11/70</strain>
    </source>
</reference>
<dbReference type="AlphaFoldDB" id="A0A835XUX0"/>
<dbReference type="Gene3D" id="3.20.20.70">
    <property type="entry name" value="Aldolase class I"/>
    <property type="match status" value="1"/>
</dbReference>
<evidence type="ECO:0000313" key="1">
    <source>
        <dbReference type="EMBL" id="KAG2490132.1"/>
    </source>
</evidence>
<keyword evidence="2" id="KW-1185">Reference proteome</keyword>
<dbReference type="Proteomes" id="UP000612055">
    <property type="component" value="Unassembled WGS sequence"/>
</dbReference>
<evidence type="ECO:0000313" key="2">
    <source>
        <dbReference type="Proteomes" id="UP000612055"/>
    </source>
</evidence>
<dbReference type="OrthoDB" id="5952569at2759"/>